<accession>B8C585</accession>
<comment type="catalytic activity">
    <reaction evidence="1">
        <text>Cleavage of an N-acetyl or N-formyl amino acid from the N-terminus of a polypeptide.</text>
        <dbReference type="EC" id="3.4.19.1"/>
    </reaction>
</comment>
<evidence type="ECO:0000256" key="1">
    <source>
        <dbReference type="ARBA" id="ARBA00000721"/>
    </source>
</evidence>
<evidence type="ECO:0000256" key="2">
    <source>
        <dbReference type="ARBA" id="ARBA00004496"/>
    </source>
</evidence>
<keyword evidence="8" id="KW-0720">Serine protease</keyword>
<evidence type="ECO:0000256" key="4">
    <source>
        <dbReference type="ARBA" id="ARBA00010040"/>
    </source>
</evidence>
<evidence type="ECO:0000256" key="5">
    <source>
        <dbReference type="ARBA" id="ARBA00011881"/>
    </source>
</evidence>
<dbReference type="EC" id="3.4.21.-" evidence="8"/>
<feature type="non-terminal residue" evidence="11">
    <location>
        <position position="636"/>
    </location>
</feature>
<keyword evidence="7 8" id="KW-0378">Hydrolase</keyword>
<dbReference type="MEROPS" id="S09.004"/>
<dbReference type="InterPro" id="IPR001375">
    <property type="entry name" value="Peptidase_S9_cat"/>
</dbReference>
<dbReference type="InterPro" id="IPR045550">
    <property type="entry name" value="AARE_N"/>
</dbReference>
<dbReference type="InterPro" id="IPR002471">
    <property type="entry name" value="Pept_S9_AS"/>
</dbReference>
<evidence type="ECO:0000259" key="10">
    <source>
        <dbReference type="Pfam" id="PF19283"/>
    </source>
</evidence>
<feature type="domain" description="Peptidase S9 prolyl oligopeptidase catalytic" evidence="9">
    <location>
        <begin position="432"/>
        <end position="636"/>
    </location>
</feature>
<evidence type="ECO:0000313" key="12">
    <source>
        <dbReference type="Proteomes" id="UP000001449"/>
    </source>
</evidence>
<dbReference type="GO" id="GO:0008242">
    <property type="term" value="F:omega peptidase activity"/>
    <property type="evidence" value="ECO:0007669"/>
    <property type="project" value="UniProtKB-EC"/>
</dbReference>
<dbReference type="PRINTS" id="PR00862">
    <property type="entry name" value="PROLIGOPTASE"/>
</dbReference>
<evidence type="ECO:0000256" key="7">
    <source>
        <dbReference type="ARBA" id="ARBA00022801"/>
    </source>
</evidence>
<dbReference type="eggNOG" id="KOG2100">
    <property type="taxonomic scope" value="Eukaryota"/>
</dbReference>
<keyword evidence="6" id="KW-0963">Cytoplasm</keyword>
<dbReference type="GeneID" id="7448424"/>
<dbReference type="InterPro" id="IPR002470">
    <property type="entry name" value="Peptidase_S9A"/>
</dbReference>
<dbReference type="RefSeq" id="XP_002291357.1">
    <property type="nucleotide sequence ID" value="XM_002291321.1"/>
</dbReference>
<evidence type="ECO:0000259" key="9">
    <source>
        <dbReference type="Pfam" id="PF00326"/>
    </source>
</evidence>
<reference evidence="11 12" key="2">
    <citation type="journal article" date="2008" name="Nature">
        <title>The Phaeodactylum genome reveals the evolutionary history of diatom genomes.</title>
        <authorList>
            <person name="Bowler C."/>
            <person name="Allen A.E."/>
            <person name="Badger J.H."/>
            <person name="Grimwood J."/>
            <person name="Jabbari K."/>
            <person name="Kuo A."/>
            <person name="Maheswari U."/>
            <person name="Martens C."/>
            <person name="Maumus F."/>
            <person name="Otillar R.P."/>
            <person name="Rayko E."/>
            <person name="Salamov A."/>
            <person name="Vandepoele K."/>
            <person name="Beszteri B."/>
            <person name="Gruber A."/>
            <person name="Heijde M."/>
            <person name="Katinka M."/>
            <person name="Mock T."/>
            <person name="Valentin K."/>
            <person name="Verret F."/>
            <person name="Berges J.A."/>
            <person name="Brownlee C."/>
            <person name="Cadoret J.P."/>
            <person name="Chiovitti A."/>
            <person name="Choi C.J."/>
            <person name="Coesel S."/>
            <person name="De Martino A."/>
            <person name="Detter J.C."/>
            <person name="Durkin C."/>
            <person name="Falciatore A."/>
            <person name="Fournet J."/>
            <person name="Haruta M."/>
            <person name="Huysman M.J."/>
            <person name="Jenkins B.D."/>
            <person name="Jiroutova K."/>
            <person name="Jorgensen R.E."/>
            <person name="Joubert Y."/>
            <person name="Kaplan A."/>
            <person name="Kroger N."/>
            <person name="Kroth P.G."/>
            <person name="La Roche J."/>
            <person name="Lindquist E."/>
            <person name="Lommer M."/>
            <person name="Martin-Jezequel V."/>
            <person name="Lopez P.J."/>
            <person name="Lucas S."/>
            <person name="Mangogna M."/>
            <person name="McGinnis K."/>
            <person name="Medlin L.K."/>
            <person name="Montsant A."/>
            <person name="Oudot-Le Secq M.P."/>
            <person name="Napoli C."/>
            <person name="Obornik M."/>
            <person name="Parker M.S."/>
            <person name="Petit J.L."/>
            <person name="Porcel B.M."/>
            <person name="Poulsen N."/>
            <person name="Robison M."/>
            <person name="Rychlewski L."/>
            <person name="Rynearson T.A."/>
            <person name="Schmutz J."/>
            <person name="Shapiro H."/>
            <person name="Siaut M."/>
            <person name="Stanley M."/>
            <person name="Sussman M.R."/>
            <person name="Taylor A.R."/>
            <person name="Vardi A."/>
            <person name="von Dassow P."/>
            <person name="Vyverman W."/>
            <person name="Willis A."/>
            <person name="Wyrwicz L.S."/>
            <person name="Rokhsar D.S."/>
            <person name="Weissenbach J."/>
            <person name="Armbrust E.V."/>
            <person name="Green B.R."/>
            <person name="Van de Peer Y."/>
            <person name="Grigoriev I.V."/>
        </authorList>
    </citation>
    <scope>NUCLEOTIDE SEQUENCE [LARGE SCALE GENOMIC DNA]</scope>
    <source>
        <strain evidence="11 12">CCMP1335</strain>
    </source>
</reference>
<dbReference type="InParanoid" id="B8C585"/>
<dbReference type="InterPro" id="IPR029058">
    <property type="entry name" value="AB_hydrolase_fold"/>
</dbReference>
<proteinExistence type="inferred from homology"/>
<comment type="similarity">
    <text evidence="3 8">Belongs to the peptidase S9A family.</text>
</comment>
<comment type="similarity">
    <text evidence="4">Belongs to the peptidase S9C family.</text>
</comment>
<reference evidence="11 12" key="1">
    <citation type="journal article" date="2004" name="Science">
        <title>The genome of the diatom Thalassiosira pseudonana: ecology, evolution, and metabolism.</title>
        <authorList>
            <person name="Armbrust E.V."/>
            <person name="Berges J.A."/>
            <person name="Bowler C."/>
            <person name="Green B.R."/>
            <person name="Martinez D."/>
            <person name="Putnam N.H."/>
            <person name="Zhou S."/>
            <person name="Allen A.E."/>
            <person name="Apt K.E."/>
            <person name="Bechner M."/>
            <person name="Brzezinski M.A."/>
            <person name="Chaal B.K."/>
            <person name="Chiovitti A."/>
            <person name="Davis A.K."/>
            <person name="Demarest M.S."/>
            <person name="Detter J.C."/>
            <person name="Glavina T."/>
            <person name="Goodstein D."/>
            <person name="Hadi M.Z."/>
            <person name="Hellsten U."/>
            <person name="Hildebrand M."/>
            <person name="Jenkins B.D."/>
            <person name="Jurka J."/>
            <person name="Kapitonov V.V."/>
            <person name="Kroger N."/>
            <person name="Lau W.W."/>
            <person name="Lane T.W."/>
            <person name="Larimer F.W."/>
            <person name="Lippmeier J.C."/>
            <person name="Lucas S."/>
            <person name="Medina M."/>
            <person name="Montsant A."/>
            <person name="Obornik M."/>
            <person name="Parker M.S."/>
            <person name="Palenik B."/>
            <person name="Pazour G.J."/>
            <person name="Richardson P.M."/>
            <person name="Rynearson T.A."/>
            <person name="Saito M.A."/>
            <person name="Schwartz D.C."/>
            <person name="Thamatrakoln K."/>
            <person name="Valentin K."/>
            <person name="Vardi A."/>
            <person name="Wilkerson F.P."/>
            <person name="Rokhsar D.S."/>
        </authorList>
    </citation>
    <scope>NUCLEOTIDE SEQUENCE [LARGE SCALE GENOMIC DNA]</scope>
    <source>
        <strain evidence="11 12">CCMP1335</strain>
    </source>
</reference>
<dbReference type="EMBL" id="CM000643">
    <property type="protein sequence ID" value="EED91464.1"/>
    <property type="molecule type" value="Genomic_DNA"/>
</dbReference>
<dbReference type="SUPFAM" id="SSF82171">
    <property type="entry name" value="DPP6 N-terminal domain-like"/>
    <property type="match status" value="1"/>
</dbReference>
<keyword evidence="8" id="KW-0645">Protease</keyword>
<dbReference type="Gene3D" id="3.40.50.1820">
    <property type="entry name" value="alpha/beta hydrolase"/>
    <property type="match status" value="1"/>
</dbReference>
<dbReference type="GO" id="GO:0006508">
    <property type="term" value="P:proteolysis"/>
    <property type="evidence" value="ECO:0007669"/>
    <property type="project" value="UniProtKB-KW"/>
</dbReference>
<feature type="domain" description="Acylamino-acid-releasing enzyme N-terminal" evidence="10">
    <location>
        <begin position="250"/>
        <end position="336"/>
    </location>
</feature>
<dbReference type="Pfam" id="PF19283">
    <property type="entry name" value="APEH_N"/>
    <property type="match status" value="2"/>
</dbReference>
<evidence type="ECO:0000256" key="6">
    <source>
        <dbReference type="ARBA" id="ARBA00022490"/>
    </source>
</evidence>
<dbReference type="PANTHER" id="PTHR42776">
    <property type="entry name" value="SERINE PEPTIDASE S9 FAMILY MEMBER"/>
    <property type="match status" value="1"/>
</dbReference>
<dbReference type="OMA" id="QEIATPF"/>
<name>B8C585_THAPS</name>
<evidence type="ECO:0000256" key="8">
    <source>
        <dbReference type="RuleBase" id="RU368024"/>
    </source>
</evidence>
<dbReference type="KEGG" id="tps:THAPSDRAFT_262750"/>
<dbReference type="STRING" id="35128.B8C585"/>
<dbReference type="PROSITE" id="PS00708">
    <property type="entry name" value="PRO_ENDOPEP_SER"/>
    <property type="match status" value="1"/>
</dbReference>
<evidence type="ECO:0000313" key="11">
    <source>
        <dbReference type="EMBL" id="EED91464.1"/>
    </source>
</evidence>
<dbReference type="GO" id="GO:0004252">
    <property type="term" value="F:serine-type endopeptidase activity"/>
    <property type="evidence" value="ECO:0000318"/>
    <property type="project" value="GO_Central"/>
</dbReference>
<gene>
    <name evidence="11" type="ORF">THAPSDRAFT_262750</name>
</gene>
<dbReference type="PaxDb" id="35128-Thaps262750"/>
<dbReference type="PANTHER" id="PTHR42776:SF4">
    <property type="entry name" value="ACYLAMINO-ACID-RELEASING ENZYME"/>
    <property type="match status" value="1"/>
</dbReference>
<evidence type="ECO:0000256" key="3">
    <source>
        <dbReference type="ARBA" id="ARBA00005228"/>
    </source>
</evidence>
<protein>
    <recommendedName>
        <fullName evidence="8">Prolyl endopeptidase</fullName>
        <ecNumber evidence="8">3.4.21.-</ecNumber>
    </recommendedName>
</protein>
<dbReference type="Proteomes" id="UP000001449">
    <property type="component" value="Chromosome 6"/>
</dbReference>
<sequence length="636" mass="69250">ESKRFVFEIWTNYGHSLSNRIVLPKEKHGKVCTDFEWFGGISWSPDESALVYNAEIPTPKTTSFFDSAQSADKSIAGGQYTLGVGKSEDWGEKYTSTAMLALFCVNVYTGNIGIVDNVPGSSLRKDTTSTDGGYVLGQAIFSPCGKSVVYTGWDAGEGGEMPRRLGAIYCFQRPCKIYSSPVNNESSEVAKDEPFICITPNDRLSPAEDTAKLAYLCNTKGFDTHGGCMALRVVDWSMIKGDTVQVAGLHFPGLFLNQLPEDCFSSDLNHIVATSEWGSVNKIIAISLKDGSVTPINFDLLGTNNNADSSQRFLCFAEDGGAIVAQSENGNDIAQSRLLAKLPPISATSHSSMYLRNSVDIRMGYSYQIFNVQPTHGVVKVPVGGVLLIPDNCEDEKLPIIVVPHGGPHTAMPTSFERAGASYGFLCKHGRYAILHVNFRGSTGFGQAALESLAGTAGSQDVLDVVAATRHVIEMGLVDPERVGVCGGSHGGFLAGHLIGQHPELFKVASMRNPCMNIASMVTATDIPDWCYVETLGPGKYNWSDYRTPTKEELGVMWDKSPIAHLDNVKAPTLIGLGMMDKRVPPSQGLEYFHAVRAKNVPAKLLVYEDCDHAIDRIKSEADFWINTKQWFDEHL</sequence>
<keyword evidence="12" id="KW-1185">Reference proteome</keyword>
<feature type="domain" description="Acylamino-acid-releasing enzyme N-terminal" evidence="10">
    <location>
        <begin position="6"/>
        <end position="192"/>
    </location>
</feature>
<dbReference type="HOGENOM" id="CLU_014230_1_0_1"/>
<comment type="subcellular location">
    <subcellularLocation>
        <location evidence="2">Cytoplasm</location>
    </subcellularLocation>
</comment>
<dbReference type="AlphaFoldDB" id="B8C585"/>
<dbReference type="Pfam" id="PF00326">
    <property type="entry name" value="Peptidase_S9"/>
    <property type="match status" value="1"/>
</dbReference>
<comment type="subunit">
    <text evidence="5">Homotetramer.</text>
</comment>
<dbReference type="SUPFAM" id="SSF53474">
    <property type="entry name" value="alpha/beta-Hydrolases"/>
    <property type="match status" value="1"/>
</dbReference>
<organism evidence="11 12">
    <name type="scientific">Thalassiosira pseudonana</name>
    <name type="common">Marine diatom</name>
    <name type="synonym">Cyclotella nana</name>
    <dbReference type="NCBI Taxonomy" id="35128"/>
    <lineage>
        <taxon>Eukaryota</taxon>
        <taxon>Sar</taxon>
        <taxon>Stramenopiles</taxon>
        <taxon>Ochrophyta</taxon>
        <taxon>Bacillariophyta</taxon>
        <taxon>Coscinodiscophyceae</taxon>
        <taxon>Thalassiosirophycidae</taxon>
        <taxon>Thalassiosirales</taxon>
        <taxon>Thalassiosiraceae</taxon>
        <taxon>Thalassiosira</taxon>
    </lineage>
</organism>
<dbReference type="GO" id="GO:0005737">
    <property type="term" value="C:cytoplasm"/>
    <property type="evidence" value="ECO:0007669"/>
    <property type="project" value="UniProtKB-SubCell"/>
</dbReference>